<keyword evidence="2" id="KW-1185">Reference proteome</keyword>
<accession>A0A1M6HYA0</accession>
<gene>
    <name evidence="1" type="ORF">SAMN04488513_103237</name>
</gene>
<sequence length="56" mass="5903">MLFQSNPVYVDRGSPLIFGLKEALLQNGAVGSLQVAVIEGSSVIDNTAILLNVNIC</sequence>
<name>A0A1M6HYA0_9FLAO</name>
<reference evidence="2" key="1">
    <citation type="submission" date="2016-11" db="EMBL/GenBank/DDBJ databases">
        <authorList>
            <person name="Varghese N."/>
            <person name="Submissions S."/>
        </authorList>
    </citation>
    <scope>NUCLEOTIDE SEQUENCE [LARGE SCALE GENOMIC DNA]</scope>
    <source>
        <strain evidence="2">DSM 19858</strain>
    </source>
</reference>
<evidence type="ECO:0000313" key="1">
    <source>
        <dbReference type="EMBL" id="SHJ27103.1"/>
    </source>
</evidence>
<dbReference type="STRING" id="192903.SAMN04488513_103237"/>
<dbReference type="Proteomes" id="UP000184543">
    <property type="component" value="Unassembled WGS sequence"/>
</dbReference>
<evidence type="ECO:0000313" key="2">
    <source>
        <dbReference type="Proteomes" id="UP000184543"/>
    </source>
</evidence>
<dbReference type="AlphaFoldDB" id="A0A1M6HYA0"/>
<proteinExistence type="predicted"/>
<protein>
    <submittedName>
        <fullName evidence="1">Uncharacterized protein</fullName>
    </submittedName>
</protein>
<dbReference type="EMBL" id="FQYU01000003">
    <property type="protein sequence ID" value="SHJ27103.1"/>
    <property type="molecule type" value="Genomic_DNA"/>
</dbReference>
<organism evidence="1 2">
    <name type="scientific">Pseudozobellia thermophila</name>
    <dbReference type="NCBI Taxonomy" id="192903"/>
    <lineage>
        <taxon>Bacteria</taxon>
        <taxon>Pseudomonadati</taxon>
        <taxon>Bacteroidota</taxon>
        <taxon>Flavobacteriia</taxon>
        <taxon>Flavobacteriales</taxon>
        <taxon>Flavobacteriaceae</taxon>
        <taxon>Pseudozobellia</taxon>
    </lineage>
</organism>